<accession>A0A6A6WNY2</accession>
<dbReference type="PROSITE" id="PS51502">
    <property type="entry name" value="S_R_A_B_BARREL"/>
    <property type="match status" value="1"/>
</dbReference>
<protein>
    <recommendedName>
        <fullName evidence="1">Stress-response A/B barrel domain-containing protein</fullName>
    </recommendedName>
</protein>
<dbReference type="Pfam" id="PF07876">
    <property type="entry name" value="Dabb"/>
    <property type="match status" value="1"/>
</dbReference>
<reference evidence="2" key="1">
    <citation type="journal article" date="2020" name="Stud. Mycol.">
        <title>101 Dothideomycetes genomes: a test case for predicting lifestyles and emergence of pathogens.</title>
        <authorList>
            <person name="Haridas S."/>
            <person name="Albert R."/>
            <person name="Binder M."/>
            <person name="Bloem J."/>
            <person name="Labutti K."/>
            <person name="Salamov A."/>
            <person name="Andreopoulos B."/>
            <person name="Baker S."/>
            <person name="Barry K."/>
            <person name="Bills G."/>
            <person name="Bluhm B."/>
            <person name="Cannon C."/>
            <person name="Castanera R."/>
            <person name="Culley D."/>
            <person name="Daum C."/>
            <person name="Ezra D."/>
            <person name="Gonzalez J."/>
            <person name="Henrissat B."/>
            <person name="Kuo A."/>
            <person name="Liang C."/>
            <person name="Lipzen A."/>
            <person name="Lutzoni F."/>
            <person name="Magnuson J."/>
            <person name="Mondo S."/>
            <person name="Nolan M."/>
            <person name="Ohm R."/>
            <person name="Pangilinan J."/>
            <person name="Park H.-J."/>
            <person name="Ramirez L."/>
            <person name="Alfaro M."/>
            <person name="Sun H."/>
            <person name="Tritt A."/>
            <person name="Yoshinaga Y."/>
            <person name="Zwiers L.-H."/>
            <person name="Turgeon B."/>
            <person name="Goodwin S."/>
            <person name="Spatafora J."/>
            <person name="Crous P."/>
            <person name="Grigoriev I."/>
        </authorList>
    </citation>
    <scope>NUCLEOTIDE SEQUENCE</scope>
    <source>
        <strain evidence="2">CBS 109.77</strain>
    </source>
</reference>
<evidence type="ECO:0000313" key="3">
    <source>
        <dbReference type="Proteomes" id="UP000799757"/>
    </source>
</evidence>
<dbReference type="EMBL" id="MU002793">
    <property type="protein sequence ID" value="KAF2785621.1"/>
    <property type="molecule type" value="Genomic_DNA"/>
</dbReference>
<name>A0A6A6WNY2_9PLEO</name>
<gene>
    <name evidence="2" type="ORF">K505DRAFT_261687</name>
</gene>
<sequence length="96" mass="10763">FKVAEPAHIEEAIKRYSTLSQDAKKSGTPYIITASASPTHSDPRSQGYTLVVRTVFESKDDMDYYDNECAAHVEIKAMFKGKLGGPPLMVYMDMER</sequence>
<dbReference type="Gene3D" id="3.30.70.100">
    <property type="match status" value="1"/>
</dbReference>
<dbReference type="SMART" id="SM00886">
    <property type="entry name" value="Dabb"/>
    <property type="match status" value="1"/>
</dbReference>
<evidence type="ECO:0000313" key="2">
    <source>
        <dbReference type="EMBL" id="KAF2785621.1"/>
    </source>
</evidence>
<dbReference type="InterPro" id="IPR013097">
    <property type="entry name" value="Dabb"/>
</dbReference>
<keyword evidence="3" id="KW-1185">Reference proteome</keyword>
<organism evidence="2 3">
    <name type="scientific">Melanomma pulvis-pyrius CBS 109.77</name>
    <dbReference type="NCBI Taxonomy" id="1314802"/>
    <lineage>
        <taxon>Eukaryota</taxon>
        <taxon>Fungi</taxon>
        <taxon>Dikarya</taxon>
        <taxon>Ascomycota</taxon>
        <taxon>Pezizomycotina</taxon>
        <taxon>Dothideomycetes</taxon>
        <taxon>Pleosporomycetidae</taxon>
        <taxon>Pleosporales</taxon>
        <taxon>Melanommataceae</taxon>
        <taxon>Melanomma</taxon>
    </lineage>
</organism>
<feature type="non-terminal residue" evidence="2">
    <location>
        <position position="1"/>
    </location>
</feature>
<dbReference type="AlphaFoldDB" id="A0A6A6WNY2"/>
<proteinExistence type="predicted"/>
<dbReference type="Proteomes" id="UP000799757">
    <property type="component" value="Unassembled WGS sequence"/>
</dbReference>
<dbReference type="SUPFAM" id="SSF54909">
    <property type="entry name" value="Dimeric alpha+beta barrel"/>
    <property type="match status" value="1"/>
</dbReference>
<dbReference type="InterPro" id="IPR011008">
    <property type="entry name" value="Dimeric_a/b-barrel"/>
</dbReference>
<evidence type="ECO:0000259" key="1">
    <source>
        <dbReference type="PROSITE" id="PS51502"/>
    </source>
</evidence>
<dbReference type="OrthoDB" id="3830014at2759"/>
<feature type="domain" description="Stress-response A/B barrel" evidence="1">
    <location>
        <begin position="1"/>
        <end position="92"/>
    </location>
</feature>